<proteinExistence type="predicted"/>
<dbReference type="VEuPathDB" id="FungiDB:yc1106_01497"/>
<evidence type="ECO:0000256" key="2">
    <source>
        <dbReference type="ARBA" id="ARBA00023125"/>
    </source>
</evidence>
<organism evidence="6 7">
    <name type="scientific">Curvularia clavata</name>
    <dbReference type="NCBI Taxonomy" id="95742"/>
    <lineage>
        <taxon>Eukaryota</taxon>
        <taxon>Fungi</taxon>
        <taxon>Dikarya</taxon>
        <taxon>Ascomycota</taxon>
        <taxon>Pezizomycotina</taxon>
        <taxon>Dothideomycetes</taxon>
        <taxon>Pleosporomycetidae</taxon>
        <taxon>Pleosporales</taxon>
        <taxon>Pleosporineae</taxon>
        <taxon>Pleosporaceae</taxon>
        <taxon>Curvularia</taxon>
    </lineage>
</organism>
<protein>
    <recommendedName>
        <fullName evidence="5">HMG box domain-containing protein</fullName>
    </recommendedName>
</protein>
<dbReference type="InterPro" id="IPR051762">
    <property type="entry name" value="UBF1"/>
</dbReference>
<dbReference type="OrthoDB" id="1919336at2759"/>
<dbReference type="GO" id="GO:0005634">
    <property type="term" value="C:nucleus"/>
    <property type="evidence" value="ECO:0007669"/>
    <property type="project" value="UniProtKB-SubCell"/>
</dbReference>
<dbReference type="Pfam" id="PF00505">
    <property type="entry name" value="HMG_box"/>
    <property type="match status" value="1"/>
</dbReference>
<dbReference type="Gene3D" id="1.10.30.10">
    <property type="entry name" value="High mobility group box domain"/>
    <property type="match status" value="2"/>
</dbReference>
<keyword evidence="7" id="KW-1185">Reference proteome</keyword>
<dbReference type="EMBL" id="CP089274">
    <property type="protein sequence ID" value="USP74223.1"/>
    <property type="molecule type" value="Genomic_DNA"/>
</dbReference>
<evidence type="ECO:0000256" key="3">
    <source>
        <dbReference type="ARBA" id="ARBA00023242"/>
    </source>
</evidence>
<reference evidence="6" key="1">
    <citation type="submission" date="2021-12" db="EMBL/GenBank/DDBJ databases">
        <title>Curvularia clavata genome.</title>
        <authorList>
            <person name="Cao Y."/>
        </authorList>
    </citation>
    <scope>NUCLEOTIDE SEQUENCE</scope>
    <source>
        <strain evidence="6">Yc1106</strain>
    </source>
</reference>
<keyword evidence="2" id="KW-0238">DNA-binding</keyword>
<dbReference type="GO" id="GO:0003677">
    <property type="term" value="F:DNA binding"/>
    <property type="evidence" value="ECO:0007669"/>
    <property type="project" value="UniProtKB-KW"/>
</dbReference>
<dbReference type="PANTHER" id="PTHR46318">
    <property type="entry name" value="UPSTREAM BINDING TRANSCRIPTION FACTOR"/>
    <property type="match status" value="1"/>
</dbReference>
<feature type="domain" description="HMG box" evidence="5">
    <location>
        <begin position="252"/>
        <end position="309"/>
    </location>
</feature>
<dbReference type="InterPro" id="IPR009071">
    <property type="entry name" value="HMG_box_dom"/>
</dbReference>
<dbReference type="SMART" id="SM00398">
    <property type="entry name" value="HMG"/>
    <property type="match status" value="2"/>
</dbReference>
<evidence type="ECO:0000313" key="6">
    <source>
        <dbReference type="EMBL" id="USP74223.1"/>
    </source>
</evidence>
<comment type="subcellular location">
    <subcellularLocation>
        <location evidence="1">Nucleus</location>
    </subcellularLocation>
</comment>
<dbReference type="AlphaFoldDB" id="A0A9Q8Z5D6"/>
<feature type="compositionally biased region" description="Basic residues" evidence="4">
    <location>
        <begin position="96"/>
        <end position="117"/>
    </location>
</feature>
<dbReference type="Proteomes" id="UP001056012">
    <property type="component" value="Chromosome 1"/>
</dbReference>
<name>A0A9Q8Z5D6_CURCL</name>
<gene>
    <name evidence="6" type="ORF">yc1106_01497</name>
</gene>
<evidence type="ECO:0000313" key="7">
    <source>
        <dbReference type="Proteomes" id="UP001056012"/>
    </source>
</evidence>
<feature type="domain" description="HMG box" evidence="5">
    <location>
        <begin position="145"/>
        <end position="212"/>
    </location>
</feature>
<evidence type="ECO:0000256" key="4">
    <source>
        <dbReference type="SAM" id="MobiDB-lite"/>
    </source>
</evidence>
<dbReference type="SUPFAM" id="SSF47095">
    <property type="entry name" value="HMG-box"/>
    <property type="match status" value="2"/>
</dbReference>
<accession>A0A9Q8Z5D6</accession>
<dbReference type="CDD" id="cd00084">
    <property type="entry name" value="HMG-box_SF"/>
    <property type="match status" value="1"/>
</dbReference>
<evidence type="ECO:0000259" key="5">
    <source>
        <dbReference type="SMART" id="SM00398"/>
    </source>
</evidence>
<sequence length="309" mass="34084">MLAGALCRLAADVPRASPHDMPHLARHLGRALLARNAAEPSTARAFSRAFAYALYSRRSYATTTRATKPTATVKKAVKAASKTPPKKKAASATKTTAKKPAAKKAKKKATKKPAAQKRVKKVLTEEEKEKVKIRELRAKALKEPFSQRGVTAYNVFIAEISAGKGDGKDQTTRITEATKEFKNLTPAQLEHYNHLASEKNAARKAEFDKWLKSHTPEQIRIANLARAQLRKKLAGTQKRMPAHTAKLNDDRRVKSAPTPYIVFSKARHASGDMKGIAVTEAAKLIANEWKALSESEKKKYQDEAQAARQ</sequence>
<keyword evidence="3" id="KW-0539">Nucleus</keyword>
<evidence type="ECO:0000256" key="1">
    <source>
        <dbReference type="ARBA" id="ARBA00004123"/>
    </source>
</evidence>
<dbReference type="InterPro" id="IPR036910">
    <property type="entry name" value="HMG_box_dom_sf"/>
</dbReference>
<feature type="region of interest" description="Disordered" evidence="4">
    <location>
        <begin position="78"/>
        <end position="117"/>
    </location>
</feature>